<accession>A0ABP6XCK3</accession>
<gene>
    <name evidence="1" type="ORF">GCM10022197_17660</name>
</gene>
<proteinExistence type="predicted"/>
<reference evidence="2" key="1">
    <citation type="journal article" date="2019" name="Int. J. Syst. Evol. Microbiol.">
        <title>The Global Catalogue of Microorganisms (GCM) 10K type strain sequencing project: providing services to taxonomists for standard genome sequencing and annotation.</title>
        <authorList>
            <consortium name="The Broad Institute Genomics Platform"/>
            <consortium name="The Broad Institute Genome Sequencing Center for Infectious Disease"/>
            <person name="Wu L."/>
            <person name="Ma J."/>
        </authorList>
    </citation>
    <scope>NUCLEOTIDE SEQUENCE [LARGE SCALE GENOMIC DNA]</scope>
    <source>
        <strain evidence="2">JCM 16540</strain>
    </source>
</reference>
<evidence type="ECO:0000313" key="1">
    <source>
        <dbReference type="EMBL" id="GAA3562500.1"/>
    </source>
</evidence>
<evidence type="ECO:0000313" key="2">
    <source>
        <dbReference type="Proteomes" id="UP001500767"/>
    </source>
</evidence>
<sequence length="98" mass="11131">MPIRLVISGKAVHKPGYVRIPHREADSGLPVTAYNHADHVMYLFGKSDQEARAKQFESENPGSKYDPKRHNQTGYLEHRVRIDHAPHIPFDELSSAES</sequence>
<organism evidence="1 2">
    <name type="scientific">Microlunatus spumicola</name>
    <dbReference type="NCBI Taxonomy" id="81499"/>
    <lineage>
        <taxon>Bacteria</taxon>
        <taxon>Bacillati</taxon>
        <taxon>Actinomycetota</taxon>
        <taxon>Actinomycetes</taxon>
        <taxon>Propionibacteriales</taxon>
        <taxon>Propionibacteriaceae</taxon>
        <taxon>Microlunatus</taxon>
    </lineage>
</organism>
<protein>
    <submittedName>
        <fullName evidence="1">Uncharacterized protein</fullName>
    </submittedName>
</protein>
<keyword evidence="2" id="KW-1185">Reference proteome</keyword>
<dbReference type="EMBL" id="BAAAYR010000001">
    <property type="protein sequence ID" value="GAA3562500.1"/>
    <property type="molecule type" value="Genomic_DNA"/>
</dbReference>
<dbReference type="Proteomes" id="UP001500767">
    <property type="component" value="Unassembled WGS sequence"/>
</dbReference>
<name>A0ABP6XCK3_9ACTN</name>
<dbReference type="RefSeq" id="WP_204911328.1">
    <property type="nucleotide sequence ID" value="NZ_BAAAYR010000001.1"/>
</dbReference>
<comment type="caution">
    <text evidence="1">The sequence shown here is derived from an EMBL/GenBank/DDBJ whole genome shotgun (WGS) entry which is preliminary data.</text>
</comment>